<sequence length="280" mass="32588">MEEMCDTLSDKVAPMTVSISSDMLKEALPRIMVESLPRERERVINNCFLNVHPTTHAFTATTISDLQQQLYLKMKSDLQAQVANPELWDVRKDKFEKYLASAGSCRDDAFCKRDHDEHQGDDAPPEGEKSAKRQKASKSSKSARRFSSKQLVKENNTSASECQRQQQDWDAWVDDPVVDEDERNLNEPPRYLYNKDIFFLKYGNTEEKRVHEEDSTTWKLRPQDNESIRKRDYKASKTLRADEKMGVICEWKINYVNDEALRITNPYGDIVRIEKVFIIP</sequence>
<dbReference type="AlphaFoldDB" id="A0A6L2N224"/>
<name>A0A6L2N224_TANCI</name>
<evidence type="ECO:0000256" key="1">
    <source>
        <dbReference type="SAM" id="MobiDB-lite"/>
    </source>
</evidence>
<dbReference type="EMBL" id="BKCJ010007918">
    <property type="protein sequence ID" value="GEU79659.1"/>
    <property type="molecule type" value="Genomic_DNA"/>
</dbReference>
<feature type="region of interest" description="Disordered" evidence="1">
    <location>
        <begin position="113"/>
        <end position="167"/>
    </location>
</feature>
<feature type="compositionally biased region" description="Basic residues" evidence="1">
    <location>
        <begin position="132"/>
        <end position="147"/>
    </location>
</feature>
<comment type="caution">
    <text evidence="2">The sequence shown here is derived from an EMBL/GenBank/DDBJ whole genome shotgun (WGS) entry which is preliminary data.</text>
</comment>
<gene>
    <name evidence="2" type="ORF">Tci_051637</name>
</gene>
<organism evidence="2">
    <name type="scientific">Tanacetum cinerariifolium</name>
    <name type="common">Dalmatian daisy</name>
    <name type="synonym">Chrysanthemum cinerariifolium</name>
    <dbReference type="NCBI Taxonomy" id="118510"/>
    <lineage>
        <taxon>Eukaryota</taxon>
        <taxon>Viridiplantae</taxon>
        <taxon>Streptophyta</taxon>
        <taxon>Embryophyta</taxon>
        <taxon>Tracheophyta</taxon>
        <taxon>Spermatophyta</taxon>
        <taxon>Magnoliopsida</taxon>
        <taxon>eudicotyledons</taxon>
        <taxon>Gunneridae</taxon>
        <taxon>Pentapetalae</taxon>
        <taxon>asterids</taxon>
        <taxon>campanulids</taxon>
        <taxon>Asterales</taxon>
        <taxon>Asteraceae</taxon>
        <taxon>Asteroideae</taxon>
        <taxon>Anthemideae</taxon>
        <taxon>Anthemidinae</taxon>
        <taxon>Tanacetum</taxon>
    </lineage>
</organism>
<evidence type="ECO:0000313" key="2">
    <source>
        <dbReference type="EMBL" id="GEU79659.1"/>
    </source>
</evidence>
<proteinExistence type="predicted"/>
<reference evidence="2" key="1">
    <citation type="journal article" date="2019" name="Sci. Rep.">
        <title>Draft genome of Tanacetum cinerariifolium, the natural source of mosquito coil.</title>
        <authorList>
            <person name="Yamashiro T."/>
            <person name="Shiraishi A."/>
            <person name="Satake H."/>
            <person name="Nakayama K."/>
        </authorList>
    </citation>
    <scope>NUCLEOTIDE SEQUENCE</scope>
</reference>
<feature type="compositionally biased region" description="Basic and acidic residues" evidence="1">
    <location>
        <begin position="113"/>
        <end position="131"/>
    </location>
</feature>
<feature type="compositionally biased region" description="Polar residues" evidence="1">
    <location>
        <begin position="153"/>
        <end position="164"/>
    </location>
</feature>
<accession>A0A6L2N224</accession>
<protein>
    <submittedName>
        <fullName evidence="2">Uncharacterized protein</fullName>
    </submittedName>
</protein>